<feature type="domain" description="SsuA/THI5-like" evidence="4">
    <location>
        <begin position="42"/>
        <end position="165"/>
    </location>
</feature>
<dbReference type="Pfam" id="PF09084">
    <property type="entry name" value="NMT1"/>
    <property type="match status" value="1"/>
</dbReference>
<dbReference type="SUPFAM" id="SSF53850">
    <property type="entry name" value="Periplasmic binding protein-like II"/>
    <property type="match status" value="1"/>
</dbReference>
<organism evidence="5 6">
    <name type="scientific">Desulfoluna spongiiphila</name>
    <dbReference type="NCBI Taxonomy" id="419481"/>
    <lineage>
        <taxon>Bacteria</taxon>
        <taxon>Pseudomonadati</taxon>
        <taxon>Thermodesulfobacteriota</taxon>
        <taxon>Desulfobacteria</taxon>
        <taxon>Desulfobacterales</taxon>
        <taxon>Desulfolunaceae</taxon>
        <taxon>Desulfoluna</taxon>
    </lineage>
</organism>
<dbReference type="PANTHER" id="PTHR30024:SF47">
    <property type="entry name" value="TAURINE-BINDING PERIPLASMIC PROTEIN"/>
    <property type="match status" value="1"/>
</dbReference>
<dbReference type="EMBL" id="FMUX01000002">
    <property type="protein sequence ID" value="SCX96259.1"/>
    <property type="molecule type" value="Genomic_DNA"/>
</dbReference>
<evidence type="ECO:0000313" key="5">
    <source>
        <dbReference type="EMBL" id="SCX96259.1"/>
    </source>
</evidence>
<dbReference type="PANTHER" id="PTHR30024">
    <property type="entry name" value="ALIPHATIC SULFONATES-BINDING PROTEIN-RELATED"/>
    <property type="match status" value="1"/>
</dbReference>
<keyword evidence="3" id="KW-0732">Signal</keyword>
<evidence type="ECO:0000256" key="3">
    <source>
        <dbReference type="ARBA" id="ARBA00022729"/>
    </source>
</evidence>
<accession>A0A1G5C1A0</accession>
<comment type="subcellular location">
    <subcellularLocation>
        <location evidence="1">Periplasm</location>
    </subcellularLocation>
</comment>
<dbReference type="STRING" id="419481.SAMN05216233_102318"/>
<evidence type="ECO:0000259" key="4">
    <source>
        <dbReference type="Pfam" id="PF09084"/>
    </source>
</evidence>
<dbReference type="RefSeq" id="WP_092208774.1">
    <property type="nucleotide sequence ID" value="NZ_FMUX01000002.1"/>
</dbReference>
<evidence type="ECO:0000256" key="1">
    <source>
        <dbReference type="ARBA" id="ARBA00004418"/>
    </source>
</evidence>
<protein>
    <submittedName>
        <fullName evidence="5">NitT/TauT family transport system substrate-binding protein/sulfonate transport system substrate-binding protein</fullName>
    </submittedName>
</protein>
<dbReference type="OrthoDB" id="9815602at2"/>
<dbReference type="InterPro" id="IPR015168">
    <property type="entry name" value="SsuA/THI5"/>
</dbReference>
<name>A0A1G5C1A0_9BACT</name>
<comment type="similarity">
    <text evidence="2">Belongs to the bacterial solute-binding protein SsuA/TauA family.</text>
</comment>
<gene>
    <name evidence="5" type="ORF">SAMN05216233_102318</name>
</gene>
<proteinExistence type="inferred from homology"/>
<dbReference type="Gene3D" id="3.40.190.10">
    <property type="entry name" value="Periplasmic binding protein-like II"/>
    <property type="match status" value="2"/>
</dbReference>
<sequence>MKRFIVVPFLALFLVAGTGLPASVAGELPVLRLSYFRDIDELPFYVGLEKGFFEEEGVKVELVRIGGATNIMAAAMRGEIQGGNIPVPALFHASLRKIPLKVVSWLGTSHPGTKCGLHVGKGSAIRTVGDLKGKRIALSGSIVSKTILSEALDQAGLTMKDVKPMLGIDMQEPMKYEAVLNSSQVHAIIT</sequence>
<dbReference type="GO" id="GO:0042597">
    <property type="term" value="C:periplasmic space"/>
    <property type="evidence" value="ECO:0007669"/>
    <property type="project" value="UniProtKB-SubCell"/>
</dbReference>
<evidence type="ECO:0000313" key="6">
    <source>
        <dbReference type="Proteomes" id="UP000198870"/>
    </source>
</evidence>
<dbReference type="AlphaFoldDB" id="A0A1G5C1A0"/>
<reference evidence="5 6" key="1">
    <citation type="submission" date="2016-10" db="EMBL/GenBank/DDBJ databases">
        <authorList>
            <person name="de Groot N.N."/>
        </authorList>
    </citation>
    <scope>NUCLEOTIDE SEQUENCE [LARGE SCALE GENOMIC DNA]</scope>
    <source>
        <strain evidence="5 6">AA1</strain>
    </source>
</reference>
<evidence type="ECO:0000256" key="2">
    <source>
        <dbReference type="ARBA" id="ARBA00010742"/>
    </source>
</evidence>
<keyword evidence="6" id="KW-1185">Reference proteome</keyword>
<dbReference type="Proteomes" id="UP000198870">
    <property type="component" value="Unassembled WGS sequence"/>
</dbReference>